<evidence type="ECO:0000313" key="3">
    <source>
        <dbReference type="Proteomes" id="UP000000321"/>
    </source>
</evidence>
<dbReference type="AlphaFoldDB" id="Q1YKH6"/>
<organism evidence="2 3">
    <name type="scientific">Aurantimonas manganoxydans (strain ATCC BAA-1229 / DSM 21871 / SI85-9A1)</name>
    <dbReference type="NCBI Taxonomy" id="287752"/>
    <lineage>
        <taxon>Bacteria</taxon>
        <taxon>Pseudomonadati</taxon>
        <taxon>Pseudomonadota</taxon>
        <taxon>Alphaproteobacteria</taxon>
        <taxon>Hyphomicrobiales</taxon>
        <taxon>Aurantimonadaceae</taxon>
        <taxon>Aurantimonas</taxon>
    </lineage>
</organism>
<feature type="compositionally biased region" description="Basic and acidic residues" evidence="1">
    <location>
        <begin position="144"/>
        <end position="164"/>
    </location>
</feature>
<proteinExistence type="predicted"/>
<feature type="region of interest" description="Disordered" evidence="1">
    <location>
        <begin position="127"/>
        <end position="186"/>
    </location>
</feature>
<dbReference type="HOGENOM" id="CLU_1452907_0_0_5"/>
<protein>
    <submittedName>
        <fullName evidence="2">Uncharacterized protein</fullName>
    </submittedName>
</protein>
<sequence>MQERRLVGGPLHQTDRQAAGLAGADDRLDAACHTARDRRHGAGDEAAVAALAAGACVGRQKLVGQERRIGRQRREPHRDQRVVGQTRAKPDHLALVTGVDDRRVTAAARRANELLDDQRIVGPLHRHLGGQTGLCPGGQIAVPRRVDDDDRNLRGRSDARERHGQGGRTGGLQGADGNDRDHGKAS</sequence>
<name>Q1YKH6_AURMS</name>
<feature type="compositionally biased region" description="Basic and acidic residues" evidence="1">
    <location>
        <begin position="177"/>
        <end position="186"/>
    </location>
</feature>
<gene>
    <name evidence="2" type="ORF">SI859A1_00667</name>
</gene>
<comment type="caution">
    <text evidence="2">The sequence shown here is derived from an EMBL/GenBank/DDBJ whole genome shotgun (WGS) entry which is preliminary data.</text>
</comment>
<evidence type="ECO:0000313" key="2">
    <source>
        <dbReference type="EMBL" id="EAS50547.1"/>
    </source>
</evidence>
<dbReference type="EMBL" id="AAPJ01000002">
    <property type="protein sequence ID" value="EAS50547.1"/>
    <property type="molecule type" value="Genomic_DNA"/>
</dbReference>
<dbReference type="BioCyc" id="AURANTIMONAS:SI859A1_00667-MONOMER"/>
<reference evidence="2 3" key="1">
    <citation type="journal article" date="2008" name="Appl. Environ. Microbiol.">
        <title>Genomic insights into Mn(II) oxidation by the marine alphaproteobacterium Aurantimonas sp. strain SI85-9A1.</title>
        <authorList>
            <person name="Dick G.J."/>
            <person name="Podell S."/>
            <person name="Johnson H.A."/>
            <person name="Rivera-Espinoza Y."/>
            <person name="Bernier-Latmani R."/>
            <person name="McCarthy J.K."/>
            <person name="Torpey J.W."/>
            <person name="Clement B.G."/>
            <person name="Gaasterland T."/>
            <person name="Tebo B.M."/>
        </authorList>
    </citation>
    <scope>NUCLEOTIDE SEQUENCE [LARGE SCALE GENOMIC DNA]</scope>
    <source>
        <strain evidence="2 3">SI85-9A1</strain>
    </source>
</reference>
<accession>Q1YKH6</accession>
<keyword evidence="3" id="KW-1185">Reference proteome</keyword>
<evidence type="ECO:0000256" key="1">
    <source>
        <dbReference type="SAM" id="MobiDB-lite"/>
    </source>
</evidence>
<dbReference type="Proteomes" id="UP000000321">
    <property type="component" value="Unassembled WGS sequence"/>
</dbReference>